<dbReference type="Pfam" id="PF11915">
    <property type="entry name" value="DUF3433"/>
    <property type="match status" value="2"/>
</dbReference>
<feature type="transmembrane region" description="Helical" evidence="2">
    <location>
        <begin position="521"/>
        <end position="539"/>
    </location>
</feature>
<gene>
    <name evidence="3" type="ORF">CTHT_0052130</name>
</gene>
<dbReference type="InterPro" id="IPR021840">
    <property type="entry name" value="DUF3433"/>
</dbReference>
<dbReference type="OMA" id="MRWPYLT"/>
<feature type="transmembrane region" description="Helical" evidence="2">
    <location>
        <begin position="327"/>
        <end position="355"/>
    </location>
</feature>
<evidence type="ECO:0000313" key="3">
    <source>
        <dbReference type="EMBL" id="EGS18608.1"/>
    </source>
</evidence>
<feature type="region of interest" description="Disordered" evidence="1">
    <location>
        <begin position="39"/>
        <end position="64"/>
    </location>
</feature>
<dbReference type="eggNOG" id="ENOG502QVZG">
    <property type="taxonomic scope" value="Eukaryota"/>
</dbReference>
<feature type="region of interest" description="Disordered" evidence="1">
    <location>
        <begin position="454"/>
        <end position="476"/>
    </location>
</feature>
<dbReference type="RefSeq" id="XP_006695553.1">
    <property type="nucleotide sequence ID" value="XM_006695490.1"/>
</dbReference>
<feature type="compositionally biased region" description="Polar residues" evidence="1">
    <location>
        <begin position="39"/>
        <end position="61"/>
    </location>
</feature>
<feature type="region of interest" description="Disordered" evidence="1">
    <location>
        <begin position="130"/>
        <end position="204"/>
    </location>
</feature>
<dbReference type="EMBL" id="GL988045">
    <property type="protein sequence ID" value="EGS18608.1"/>
    <property type="molecule type" value="Genomic_DNA"/>
</dbReference>
<dbReference type="KEGG" id="cthr:CTHT_0052130"/>
<feature type="compositionally biased region" description="Polar residues" evidence="1">
    <location>
        <begin position="454"/>
        <end position="465"/>
    </location>
</feature>
<feature type="compositionally biased region" description="Basic and acidic residues" evidence="1">
    <location>
        <begin position="170"/>
        <end position="182"/>
    </location>
</feature>
<keyword evidence="2" id="KW-0472">Membrane</keyword>
<proteinExistence type="predicted"/>
<dbReference type="HOGENOM" id="CLU_004027_0_0_1"/>
<evidence type="ECO:0000256" key="1">
    <source>
        <dbReference type="SAM" id="MobiDB-lite"/>
    </source>
</evidence>
<accession>G0SDK7</accession>
<organism evidence="4">
    <name type="scientific">Chaetomium thermophilum (strain DSM 1495 / CBS 144.50 / IMI 039719)</name>
    <name type="common">Thermochaetoides thermophila</name>
    <dbReference type="NCBI Taxonomy" id="759272"/>
    <lineage>
        <taxon>Eukaryota</taxon>
        <taxon>Fungi</taxon>
        <taxon>Dikarya</taxon>
        <taxon>Ascomycota</taxon>
        <taxon>Pezizomycotina</taxon>
        <taxon>Sordariomycetes</taxon>
        <taxon>Sordariomycetidae</taxon>
        <taxon>Sordariales</taxon>
        <taxon>Chaetomiaceae</taxon>
        <taxon>Thermochaetoides</taxon>
    </lineage>
</organism>
<dbReference type="AlphaFoldDB" id="G0SDK7"/>
<evidence type="ECO:0000256" key="2">
    <source>
        <dbReference type="SAM" id="Phobius"/>
    </source>
</evidence>
<feature type="transmembrane region" description="Helical" evidence="2">
    <location>
        <begin position="489"/>
        <end position="509"/>
    </location>
</feature>
<dbReference type="STRING" id="759272.G0SDK7"/>
<keyword evidence="4" id="KW-1185">Reference proteome</keyword>
<feature type="transmembrane region" description="Helical" evidence="2">
    <location>
        <begin position="584"/>
        <end position="607"/>
    </location>
</feature>
<feature type="transmembrane region" description="Helical" evidence="2">
    <location>
        <begin position="257"/>
        <end position="276"/>
    </location>
</feature>
<feature type="transmembrane region" description="Helical" evidence="2">
    <location>
        <begin position="218"/>
        <end position="237"/>
    </location>
</feature>
<feature type="transmembrane region" description="Helical" evidence="2">
    <location>
        <begin position="640"/>
        <end position="663"/>
    </location>
</feature>
<dbReference type="OrthoDB" id="3248909at2759"/>
<protein>
    <submittedName>
        <fullName evidence="3">Uncharacterized protein</fullName>
    </submittedName>
</protein>
<feature type="transmembrane region" description="Helical" evidence="2">
    <location>
        <begin position="375"/>
        <end position="396"/>
    </location>
</feature>
<name>G0SDK7_CHATD</name>
<dbReference type="PANTHER" id="PTHR37544:SF3">
    <property type="entry name" value="SPRAY"/>
    <property type="match status" value="1"/>
</dbReference>
<dbReference type="GeneID" id="18259251"/>
<dbReference type="Proteomes" id="UP000008066">
    <property type="component" value="Unassembled WGS sequence"/>
</dbReference>
<reference evidence="3 4" key="1">
    <citation type="journal article" date="2011" name="Cell">
        <title>Insight into structure and assembly of the nuclear pore complex by utilizing the genome of a eukaryotic thermophile.</title>
        <authorList>
            <person name="Amlacher S."/>
            <person name="Sarges P."/>
            <person name="Flemming D."/>
            <person name="van Noort V."/>
            <person name="Kunze R."/>
            <person name="Devos D.P."/>
            <person name="Arumugam M."/>
            <person name="Bork P."/>
            <person name="Hurt E."/>
        </authorList>
    </citation>
    <scope>NUCLEOTIDE SEQUENCE [LARGE SCALE GENOMIC DNA]</scope>
    <source>
        <strain evidence="4">DSM 1495 / CBS 144.50 / IMI 039719</strain>
    </source>
</reference>
<sequence>MTPYSTQPQPPLRSAASQTSCRISSIADFHQLNSFDFTESPVQEHPSNQPAHFNNNPNRAQTDGYYYQGPHGSVRHQQYSGPQRAASEGYYYFHGPAPQPVPRPANNGHSFVSAPIAWAGFNGYTGASGYAPVSTQPDPTPQRLWHHGPTPEEPACPPVDLTTVLGPSTKADEDFLEDKPSRPDSPPPQPVRKQSTLPLAGRPAPQPNWKPFSMRWPYLLFLILLSLGFAVGVEILYRSARKKPLVTFHSPSDIPPLDYFCVKFLPMISAVTYGVLWQITTYDVMRLEAFYQMSKPGGALAAESINVDYITQFNLLRPFRALWHRHYAVAVATTAALFANTLVPMLGAACLRLTPDRETRMNNPGVEKSVLVHHVWSRLLIVVLCVIAFLGCILFIQLTTRRSGLLGDVRGIAGIAAMATAAHILMDFRDMDVATHQDIHNRLKHHRYVLVNSSIAPDDNNPPTQREQDRHNKANHLSRNAQPMMLRKIGIFPFVVFLVGFTVLLPAVLFVPRLRVLTESVPWLMTALAVIIKFNWTALETDVRMTEPYYILWRRHAPPKTLTLDYKAMPFGLVAVKGAMNRHWVVFCVGFGTVLAEILTVLVTSLATVEGRVFMNALVKNGESGEEEKINAGQETVPSFWISLVLALGILIFMAVTGIVVFFRRGRHVFLPRQPNTIASVLAYIHQSKMLVDFEGTAKFSNSEMVEWLERINKTYGLGWFIGRDGQRHCGVDEEELKSGWKRGFNYADATRPWEDSVTWL</sequence>
<dbReference type="PANTHER" id="PTHR37544">
    <property type="entry name" value="SPRAY-RELATED"/>
    <property type="match status" value="1"/>
</dbReference>
<keyword evidence="2" id="KW-0812">Transmembrane</keyword>
<evidence type="ECO:0000313" key="4">
    <source>
        <dbReference type="Proteomes" id="UP000008066"/>
    </source>
</evidence>
<keyword evidence="2" id="KW-1133">Transmembrane helix</keyword>